<dbReference type="GO" id="GO:0005634">
    <property type="term" value="C:nucleus"/>
    <property type="evidence" value="ECO:0007669"/>
    <property type="project" value="UniProtKB-SubCell"/>
</dbReference>
<feature type="region of interest" description="Disordered" evidence="10">
    <location>
        <begin position="136"/>
        <end position="159"/>
    </location>
</feature>
<feature type="domain" description="C2H2-type" evidence="11">
    <location>
        <begin position="416"/>
        <end position="443"/>
    </location>
</feature>
<keyword evidence="4" id="KW-0677">Repeat</keyword>
<dbReference type="GO" id="GO:0000785">
    <property type="term" value="C:chromatin"/>
    <property type="evidence" value="ECO:0007669"/>
    <property type="project" value="UniProtKB-ARBA"/>
</dbReference>
<dbReference type="AlphaFoldDB" id="A0A8D8AAE5"/>
<dbReference type="SUPFAM" id="SSF57667">
    <property type="entry name" value="beta-beta-alpha zinc fingers"/>
    <property type="match status" value="6"/>
</dbReference>
<dbReference type="Pfam" id="PF00096">
    <property type="entry name" value="zf-C2H2"/>
    <property type="match status" value="5"/>
</dbReference>
<evidence type="ECO:0000313" key="12">
    <source>
        <dbReference type="EMBL" id="CAG6453399.1"/>
    </source>
</evidence>
<dbReference type="InterPro" id="IPR036236">
    <property type="entry name" value="Znf_C2H2_sf"/>
</dbReference>
<evidence type="ECO:0000256" key="1">
    <source>
        <dbReference type="ARBA" id="ARBA00004123"/>
    </source>
</evidence>
<keyword evidence="2" id="KW-1017">Isopeptide bond</keyword>
<dbReference type="FunFam" id="3.30.160.60:FF:000744">
    <property type="entry name" value="zinc finger E-box-binding homeobox 1"/>
    <property type="match status" value="1"/>
</dbReference>
<evidence type="ECO:0000256" key="2">
    <source>
        <dbReference type="ARBA" id="ARBA00022499"/>
    </source>
</evidence>
<comment type="subcellular location">
    <subcellularLocation>
        <location evidence="1">Nucleus</location>
    </subcellularLocation>
</comment>
<feature type="domain" description="C2H2-type" evidence="11">
    <location>
        <begin position="362"/>
        <end position="389"/>
    </location>
</feature>
<dbReference type="SMART" id="SM00355">
    <property type="entry name" value="ZnF_C2H2"/>
    <property type="match status" value="16"/>
</dbReference>
<dbReference type="FunFam" id="3.30.160.60:FF:000624">
    <property type="entry name" value="zinc finger protein 697"/>
    <property type="match status" value="1"/>
</dbReference>
<dbReference type="Gene3D" id="3.30.160.60">
    <property type="entry name" value="Classic Zinc Finger"/>
    <property type="match status" value="11"/>
</dbReference>
<evidence type="ECO:0000256" key="10">
    <source>
        <dbReference type="SAM" id="MobiDB-lite"/>
    </source>
</evidence>
<dbReference type="GO" id="GO:0030674">
    <property type="term" value="F:protein-macromolecule adaptor activity"/>
    <property type="evidence" value="ECO:0007669"/>
    <property type="project" value="UniProtKB-ARBA"/>
</dbReference>
<dbReference type="FunFam" id="3.30.160.60:FF:000690">
    <property type="entry name" value="Zinc finger protein 354C"/>
    <property type="match status" value="1"/>
</dbReference>
<keyword evidence="8" id="KW-0539">Nucleus</keyword>
<reference evidence="12" key="1">
    <citation type="submission" date="2021-05" db="EMBL/GenBank/DDBJ databases">
        <authorList>
            <person name="Alioto T."/>
            <person name="Alioto T."/>
            <person name="Gomez Garrido J."/>
        </authorList>
    </citation>
    <scope>NUCLEOTIDE SEQUENCE</scope>
</reference>
<evidence type="ECO:0000256" key="6">
    <source>
        <dbReference type="ARBA" id="ARBA00022833"/>
    </source>
</evidence>
<sequence length="816" mass="93445">MLLRQFISASNAIEEIYIVKREHGDSDDDENPPVDKLVPETGSVPESVMMVPAAPAVVAVDAQTLAEPVEIKSEPEDDDGADGDGVMVVEVEPDSGAPNALLSVKREEVVEDFDDVPLAVRLRRIKEAKIAGRKKRKIRKPARFQESDSANDTARVEEDEDDDKYTDCNICTIKFLTRHELNNHLKRKHSAMLPFRCTTCVSRELKSVWSLNKHFEQHDASKPQQCCYCEARFSSRVHRTAHQRRFHKDDLENDTIRNANRRFVCRYCNKKFAAKYNMERHERNHEMKITDDDEFLNRRNKCYLCETKPFDSVASLIDHLSVHVDQIPYTCQKCEPMPPVIITSVRLLNKHLASHEEPEKPIKCVYCSERFISVVTCQAHERTHTQEKQADEVAVAKMESERISAKIVIIDGMKRYQCSFCENSYSLLSTLRRHENIHTGKIQYVCKICGKIFNKSSCLLQHERTHSQNTPFKCETCGRGFKETIRLIEHRRIHSGERPFTCQVCFKSFRIKPLLKEHSLQCIPPEELAETKCRYCEWSFNSYREMLSHTAENHPVIEETKCEFCDLSFKSGAQLVDHETNHRNPSSIRCKICNRIFKQLSNLRRHERLHSNDAVPYTCDLCGKNFSQSGALKVHKRIHSGDKPYKCELCSKTFYHSSTMNRHKRSHYKSKSKLFLFGDLNPSQAQEPTDLDPNMLVSPLDPEQALTPQISILNSSELVTIPVSVEAHHFIDSQVPTNMQQQQEQQLPLASFEITAAGTLSGGVTATLADGTPLYVLDSKLLIPQTIMQHQQEEEEGSPPVELVLGAEMQQQQQLP</sequence>
<protein>
    <submittedName>
        <fullName evidence="12">Zinc finger protein 26</fullName>
    </submittedName>
</protein>
<dbReference type="InterPro" id="IPR013087">
    <property type="entry name" value="Znf_C2H2_type"/>
</dbReference>
<dbReference type="PROSITE" id="PS00028">
    <property type="entry name" value="ZINC_FINGER_C2H2_1"/>
    <property type="match status" value="11"/>
</dbReference>
<evidence type="ECO:0000256" key="3">
    <source>
        <dbReference type="ARBA" id="ARBA00022723"/>
    </source>
</evidence>
<dbReference type="PROSITE" id="PS50157">
    <property type="entry name" value="ZINC_FINGER_C2H2_2"/>
    <property type="match status" value="10"/>
</dbReference>
<feature type="domain" description="C2H2-type" evidence="11">
    <location>
        <begin position="166"/>
        <end position="194"/>
    </location>
</feature>
<dbReference type="GO" id="GO:0003690">
    <property type="term" value="F:double-stranded DNA binding"/>
    <property type="evidence" value="ECO:0007669"/>
    <property type="project" value="UniProtKB-ARBA"/>
</dbReference>
<dbReference type="GO" id="GO:0003682">
    <property type="term" value="F:chromatin binding"/>
    <property type="evidence" value="ECO:0007669"/>
    <property type="project" value="UniProtKB-ARBA"/>
</dbReference>
<dbReference type="EMBL" id="HBUE01022744">
    <property type="protein sequence ID" value="CAG6453399.1"/>
    <property type="molecule type" value="Transcribed_RNA"/>
</dbReference>
<dbReference type="GO" id="GO:0043565">
    <property type="term" value="F:sequence-specific DNA binding"/>
    <property type="evidence" value="ECO:0007669"/>
    <property type="project" value="UniProtKB-ARBA"/>
</dbReference>
<feature type="domain" description="C2H2-type" evidence="11">
    <location>
        <begin position="588"/>
        <end position="615"/>
    </location>
</feature>
<feature type="domain" description="C2H2-type" evidence="11">
    <location>
        <begin position="617"/>
        <end position="644"/>
    </location>
</feature>
<evidence type="ECO:0000256" key="4">
    <source>
        <dbReference type="ARBA" id="ARBA00022737"/>
    </source>
</evidence>
<dbReference type="GO" id="GO:0040029">
    <property type="term" value="P:epigenetic regulation of gene expression"/>
    <property type="evidence" value="ECO:0007669"/>
    <property type="project" value="UniProtKB-ARBA"/>
</dbReference>
<evidence type="ECO:0000256" key="5">
    <source>
        <dbReference type="ARBA" id="ARBA00022771"/>
    </source>
</evidence>
<dbReference type="PANTHER" id="PTHR24379">
    <property type="entry name" value="KRAB AND ZINC FINGER DOMAIN-CONTAINING"/>
    <property type="match status" value="1"/>
</dbReference>
<keyword evidence="6" id="KW-0862">Zinc</keyword>
<keyword evidence="5 9" id="KW-0863">Zinc-finger</keyword>
<dbReference type="PANTHER" id="PTHR24379:SF121">
    <property type="entry name" value="C2H2-TYPE DOMAIN-CONTAINING PROTEIN"/>
    <property type="match status" value="1"/>
</dbReference>
<keyword evidence="3" id="KW-0479">Metal-binding</keyword>
<dbReference type="GO" id="GO:0008270">
    <property type="term" value="F:zinc ion binding"/>
    <property type="evidence" value="ECO:0007669"/>
    <property type="project" value="UniProtKB-KW"/>
</dbReference>
<organism evidence="12">
    <name type="scientific">Culex pipiens</name>
    <name type="common">House mosquito</name>
    <dbReference type="NCBI Taxonomy" id="7175"/>
    <lineage>
        <taxon>Eukaryota</taxon>
        <taxon>Metazoa</taxon>
        <taxon>Ecdysozoa</taxon>
        <taxon>Arthropoda</taxon>
        <taxon>Hexapoda</taxon>
        <taxon>Insecta</taxon>
        <taxon>Pterygota</taxon>
        <taxon>Neoptera</taxon>
        <taxon>Endopterygota</taxon>
        <taxon>Diptera</taxon>
        <taxon>Nematocera</taxon>
        <taxon>Culicoidea</taxon>
        <taxon>Culicidae</taxon>
        <taxon>Culicinae</taxon>
        <taxon>Culicini</taxon>
        <taxon>Culex</taxon>
        <taxon>Culex</taxon>
    </lineage>
</organism>
<keyword evidence="7" id="KW-0832">Ubl conjugation</keyword>
<feature type="domain" description="C2H2-type" evidence="11">
    <location>
        <begin position="560"/>
        <end position="587"/>
    </location>
</feature>
<feature type="region of interest" description="Disordered" evidence="10">
    <location>
        <begin position="790"/>
        <end position="816"/>
    </location>
</feature>
<name>A0A8D8AAE5_CULPI</name>
<evidence type="ECO:0000256" key="8">
    <source>
        <dbReference type="ARBA" id="ARBA00023242"/>
    </source>
</evidence>
<proteinExistence type="predicted"/>
<feature type="region of interest" description="Disordered" evidence="10">
    <location>
        <begin position="21"/>
        <end position="42"/>
    </location>
</feature>
<dbReference type="FunFam" id="3.30.160.60:FF:000340">
    <property type="entry name" value="zinc finger protein 473 isoform X1"/>
    <property type="match status" value="1"/>
</dbReference>
<feature type="domain" description="C2H2-type" evidence="11">
    <location>
        <begin position="472"/>
        <end position="499"/>
    </location>
</feature>
<evidence type="ECO:0000256" key="9">
    <source>
        <dbReference type="PROSITE-ProRule" id="PRU00042"/>
    </source>
</evidence>
<feature type="domain" description="C2H2-type" evidence="11">
    <location>
        <begin position="263"/>
        <end position="290"/>
    </location>
</feature>
<feature type="domain" description="C2H2-type" evidence="11">
    <location>
        <begin position="645"/>
        <end position="672"/>
    </location>
</feature>
<feature type="domain" description="C2H2-type" evidence="11">
    <location>
        <begin position="444"/>
        <end position="471"/>
    </location>
</feature>
<evidence type="ECO:0000259" key="11">
    <source>
        <dbReference type="PROSITE" id="PS50157"/>
    </source>
</evidence>
<accession>A0A8D8AAE5</accession>
<evidence type="ECO:0000256" key="7">
    <source>
        <dbReference type="ARBA" id="ARBA00022843"/>
    </source>
</evidence>
<dbReference type="FunFam" id="3.30.160.60:FF:000688">
    <property type="entry name" value="zinc finger protein 197 isoform X1"/>
    <property type="match status" value="1"/>
</dbReference>